<evidence type="ECO:0000256" key="3">
    <source>
        <dbReference type="ARBA" id="ARBA00023295"/>
    </source>
</evidence>
<gene>
    <name evidence="6" type="ORF">S12H4_12898</name>
</gene>
<evidence type="ECO:0000256" key="2">
    <source>
        <dbReference type="ARBA" id="ARBA00022801"/>
    </source>
</evidence>
<dbReference type="GO" id="GO:0000272">
    <property type="term" value="P:polysaccharide catabolic process"/>
    <property type="evidence" value="ECO:0007669"/>
    <property type="project" value="InterPro"/>
</dbReference>
<dbReference type="Gene3D" id="2.60.120.260">
    <property type="entry name" value="Galactose-binding domain-like"/>
    <property type="match status" value="1"/>
</dbReference>
<evidence type="ECO:0000256" key="1">
    <source>
        <dbReference type="ARBA" id="ARBA00007401"/>
    </source>
</evidence>
<feature type="domain" description="Glycoside hydrolase family 2 immunoglobulin-like beta-sandwich" evidence="4">
    <location>
        <begin position="379"/>
        <end position="483"/>
    </location>
</feature>
<dbReference type="InterPro" id="IPR006102">
    <property type="entry name" value="Ig-like_GH2"/>
</dbReference>
<evidence type="ECO:0000259" key="5">
    <source>
        <dbReference type="Pfam" id="PF02837"/>
    </source>
</evidence>
<dbReference type="Gene3D" id="1.10.1330.10">
    <property type="entry name" value="Dockerin domain"/>
    <property type="match status" value="1"/>
</dbReference>
<organism evidence="6">
    <name type="scientific">marine sediment metagenome</name>
    <dbReference type="NCBI Taxonomy" id="412755"/>
    <lineage>
        <taxon>unclassified sequences</taxon>
        <taxon>metagenomes</taxon>
        <taxon>ecological metagenomes</taxon>
    </lineage>
</organism>
<dbReference type="InterPro" id="IPR006104">
    <property type="entry name" value="Glyco_hydro_2_N"/>
</dbReference>
<accession>X1S0Y9</accession>
<comment type="caution">
    <text evidence="6">The sequence shown here is derived from an EMBL/GenBank/DDBJ whole genome shotgun (WGS) entry which is preliminary data.</text>
</comment>
<dbReference type="InterPro" id="IPR036156">
    <property type="entry name" value="Beta-gal/glucu_dom_sf"/>
</dbReference>
<sequence length="504" mass="57014">RIDEVNEPNTWKGLVWSFTMYSETAWSPEPADNAPIVHPDANLSWSPGYYAVSHDVYFGTDYNDVNDANNLLPVGSSVYKGQQVYDNNSYDPCGLELVTTYYWRIDEVNEPNIWHGEVWKFTVTEYIVVDYNCGGPEANFNGDGKVNFLDYAGLADAWLSEFGQDDFNDTYDLYDDDHIDAADLRIFAEAWLWQHECLSREKINFNGGWRFYKGDASGSPEDPSYDDYLWYSVHLPHNPPMNPPNPDPLRPGYSYEGVSWYRKHFTLDSYLGKKIFIEFEAINTRADVWVNGTLIPTTPHYGGYLPFTVDITDYANFGPTENVIAVKADNTDDPYTPIGNFSWFNWGGIYRDTWLHITDKLHVTDAVDANIVGGGGIFVTFSNVSSSTATIDVNTHIKNEHATTKTCTVKTSIVDVNDQVVNTTEMSNSQSIAAGSDHTFTQSSTVDDPCLWHPDHPYLYTVQTEVYDGNNIVDTYQTRIGIRSISFSKAEGFKINGQVLRFRG</sequence>
<proteinExistence type="inferred from homology"/>
<dbReference type="Gene3D" id="2.60.40.10">
    <property type="entry name" value="Immunoglobulins"/>
    <property type="match status" value="1"/>
</dbReference>
<feature type="non-terminal residue" evidence="6">
    <location>
        <position position="504"/>
    </location>
</feature>
<dbReference type="SUPFAM" id="SSF49303">
    <property type="entry name" value="beta-Galactosidase/glucuronidase domain"/>
    <property type="match status" value="1"/>
</dbReference>
<dbReference type="Pfam" id="PF02837">
    <property type="entry name" value="Glyco_hydro_2_N"/>
    <property type="match status" value="1"/>
</dbReference>
<evidence type="ECO:0000313" key="6">
    <source>
        <dbReference type="EMBL" id="GAI86687.1"/>
    </source>
</evidence>
<dbReference type="Pfam" id="PF00404">
    <property type="entry name" value="Dockerin_1"/>
    <property type="match status" value="1"/>
</dbReference>
<reference evidence="6" key="1">
    <citation type="journal article" date="2014" name="Front. Microbiol.">
        <title>High frequency of phylogenetically diverse reductive dehalogenase-homologous genes in deep subseafloor sedimentary metagenomes.</title>
        <authorList>
            <person name="Kawai M."/>
            <person name="Futagami T."/>
            <person name="Toyoda A."/>
            <person name="Takaki Y."/>
            <person name="Nishi S."/>
            <person name="Hori S."/>
            <person name="Arai W."/>
            <person name="Tsubouchi T."/>
            <person name="Morono Y."/>
            <person name="Uchiyama I."/>
            <person name="Ito T."/>
            <person name="Fujiyama A."/>
            <person name="Inagaki F."/>
            <person name="Takami H."/>
        </authorList>
    </citation>
    <scope>NUCLEOTIDE SEQUENCE</scope>
    <source>
        <strain evidence="6">Expedition CK06-06</strain>
    </source>
</reference>
<dbReference type="PANTHER" id="PTHR42732">
    <property type="entry name" value="BETA-GALACTOSIDASE"/>
    <property type="match status" value="1"/>
</dbReference>
<dbReference type="InterPro" id="IPR036439">
    <property type="entry name" value="Dockerin_dom_sf"/>
</dbReference>
<keyword evidence="3" id="KW-0326">Glycosidase</keyword>
<dbReference type="InterPro" id="IPR008979">
    <property type="entry name" value="Galactose-bd-like_sf"/>
</dbReference>
<feature type="non-terminal residue" evidence="6">
    <location>
        <position position="1"/>
    </location>
</feature>
<dbReference type="InterPro" id="IPR013783">
    <property type="entry name" value="Ig-like_fold"/>
</dbReference>
<dbReference type="InterPro" id="IPR002105">
    <property type="entry name" value="Dockerin_1_rpt"/>
</dbReference>
<dbReference type="GO" id="GO:0004553">
    <property type="term" value="F:hydrolase activity, hydrolyzing O-glycosyl compounds"/>
    <property type="evidence" value="ECO:0007669"/>
    <property type="project" value="InterPro"/>
</dbReference>
<protein>
    <recommendedName>
        <fullName evidence="7">Glycosyl hydrolases family 2 sugar binding domain-containing protein</fullName>
    </recommendedName>
</protein>
<evidence type="ECO:0000259" key="4">
    <source>
        <dbReference type="Pfam" id="PF00703"/>
    </source>
</evidence>
<name>X1S0Y9_9ZZZZ</name>
<dbReference type="Pfam" id="PF00703">
    <property type="entry name" value="Glyco_hydro_2"/>
    <property type="match status" value="1"/>
</dbReference>
<dbReference type="SUPFAM" id="SSF49785">
    <property type="entry name" value="Galactose-binding domain-like"/>
    <property type="match status" value="1"/>
</dbReference>
<dbReference type="EMBL" id="BARW01006153">
    <property type="protein sequence ID" value="GAI86687.1"/>
    <property type="molecule type" value="Genomic_DNA"/>
</dbReference>
<dbReference type="SUPFAM" id="SSF63446">
    <property type="entry name" value="Type I dockerin domain"/>
    <property type="match status" value="1"/>
</dbReference>
<feature type="domain" description="Glycosyl hydrolases family 2 sugar binding" evidence="5">
    <location>
        <begin position="254"/>
        <end position="356"/>
    </location>
</feature>
<dbReference type="AlphaFoldDB" id="X1S0Y9"/>
<dbReference type="InterPro" id="IPR051913">
    <property type="entry name" value="GH2_Domain-Containing"/>
</dbReference>
<comment type="similarity">
    <text evidence="1">Belongs to the glycosyl hydrolase 2 family.</text>
</comment>
<keyword evidence="2" id="KW-0378">Hydrolase</keyword>
<evidence type="ECO:0008006" key="7">
    <source>
        <dbReference type="Google" id="ProtNLM"/>
    </source>
</evidence>
<dbReference type="PANTHER" id="PTHR42732:SF1">
    <property type="entry name" value="BETA-MANNOSIDASE"/>
    <property type="match status" value="1"/>
</dbReference>